<accession>A0A9Q9CHN8</accession>
<dbReference type="Proteomes" id="UP001058072">
    <property type="component" value="Chromosome"/>
</dbReference>
<dbReference type="AlphaFoldDB" id="A0A9Q9CHN8"/>
<dbReference type="EMBL" id="CP071250">
    <property type="protein sequence ID" value="UUF09124.1"/>
    <property type="molecule type" value="Genomic_DNA"/>
</dbReference>
<proteinExistence type="predicted"/>
<name>A0A9Q9CHN8_9FIRM</name>
<organism evidence="2 4">
    <name type="scientific">Turicibacter bilis</name>
    <dbReference type="NCBI Taxonomy" id="2735723"/>
    <lineage>
        <taxon>Bacteria</taxon>
        <taxon>Bacillati</taxon>
        <taxon>Bacillota</taxon>
        <taxon>Erysipelotrichia</taxon>
        <taxon>Erysipelotrichales</taxon>
        <taxon>Turicibacteraceae</taxon>
        <taxon>Turicibacter</taxon>
    </lineage>
</organism>
<keyword evidence="3" id="KW-1185">Reference proteome</keyword>
<protein>
    <submittedName>
        <fullName evidence="2">Uncharacterized protein</fullName>
    </submittedName>
</protein>
<sequence length="84" mass="10113">MFNDVLFVVNNDELHIHDYFTREFIERVKLGEKLQVECYDEMVFLSGQLKKDPITNKLYLCDRNGFICDIEFGQVYEKVWILKD</sequence>
<evidence type="ECO:0000313" key="1">
    <source>
        <dbReference type="EMBL" id="UUF05424.1"/>
    </source>
</evidence>
<dbReference type="RefSeq" id="WP_055277502.1">
    <property type="nucleotide sequence ID" value="NZ_CP071249.1"/>
</dbReference>
<evidence type="ECO:0000313" key="4">
    <source>
        <dbReference type="Proteomes" id="UP001058072"/>
    </source>
</evidence>
<gene>
    <name evidence="1" type="ORF">J0J69_10095</name>
    <name evidence="2" type="ORF">J0J70_03795</name>
</gene>
<evidence type="ECO:0000313" key="3">
    <source>
        <dbReference type="Proteomes" id="UP001058016"/>
    </source>
</evidence>
<reference evidence="2 3" key="1">
    <citation type="submission" date="2021-03" db="EMBL/GenBank/DDBJ databases">
        <title>Comparative Genomics and Metabolomics in the genus Turicibacter.</title>
        <authorList>
            <person name="Maki J."/>
            <person name="Looft T."/>
        </authorList>
    </citation>
    <scope>NUCLEOTIDE SEQUENCE</scope>
    <source>
        <strain evidence="2">ISU324</strain>
        <strain evidence="1 3">MMM721</strain>
    </source>
</reference>
<dbReference type="Proteomes" id="UP001058016">
    <property type="component" value="Chromosome"/>
</dbReference>
<evidence type="ECO:0000313" key="2">
    <source>
        <dbReference type="EMBL" id="UUF09124.1"/>
    </source>
</evidence>
<dbReference type="EMBL" id="CP071249">
    <property type="protein sequence ID" value="UUF05424.1"/>
    <property type="molecule type" value="Genomic_DNA"/>
</dbReference>